<comment type="similarity">
    <text evidence="1">Belongs to the multicopper oxidase family.</text>
</comment>
<comment type="caution">
    <text evidence="3">The sequence shown here is derived from an EMBL/GenBank/DDBJ whole genome shotgun (WGS) entry which is preliminary data.</text>
</comment>
<evidence type="ECO:0000256" key="1">
    <source>
        <dbReference type="ARBA" id="ARBA00010609"/>
    </source>
</evidence>
<dbReference type="OrthoDB" id="2121828at2759"/>
<evidence type="ECO:0000259" key="2">
    <source>
        <dbReference type="Pfam" id="PF07731"/>
    </source>
</evidence>
<dbReference type="InterPro" id="IPR011706">
    <property type="entry name" value="Cu-oxidase_C"/>
</dbReference>
<dbReference type="Pfam" id="PF07731">
    <property type="entry name" value="Cu-oxidase_2"/>
    <property type="match status" value="1"/>
</dbReference>
<dbReference type="Proteomes" id="UP000245207">
    <property type="component" value="Unassembled WGS sequence"/>
</dbReference>
<dbReference type="GO" id="GO:0005507">
    <property type="term" value="F:copper ion binding"/>
    <property type="evidence" value="ECO:0007669"/>
    <property type="project" value="InterPro"/>
</dbReference>
<protein>
    <submittedName>
        <fullName evidence="3">Cupredoxin</fullName>
    </submittedName>
</protein>
<evidence type="ECO:0000313" key="4">
    <source>
        <dbReference type="Proteomes" id="UP000245207"/>
    </source>
</evidence>
<dbReference type="PANTHER" id="PTHR11709">
    <property type="entry name" value="MULTI-COPPER OXIDASE"/>
    <property type="match status" value="1"/>
</dbReference>
<gene>
    <name evidence="3" type="ORF">CTI12_AA440950</name>
</gene>
<dbReference type="AlphaFoldDB" id="A0A2U1LXZ5"/>
<accession>A0A2U1LXZ5</accession>
<sequence>MGADFRDFIEIVFENQENIIQSWHLDGYNFFVVGMDQGRWSNTSRNDYNLVDAVFRSTVQVYPKSWTAIYVALDNVGMWNIRNEFWVRRYLGEQFYLRVYSPVMSPRDEYPLPENALLCGQAVGKR</sequence>
<reference evidence="3 4" key="1">
    <citation type="journal article" date="2018" name="Mol. Plant">
        <title>The genome of Artemisia annua provides insight into the evolution of Asteraceae family and artemisinin biosynthesis.</title>
        <authorList>
            <person name="Shen Q."/>
            <person name="Zhang L."/>
            <person name="Liao Z."/>
            <person name="Wang S."/>
            <person name="Yan T."/>
            <person name="Shi P."/>
            <person name="Liu M."/>
            <person name="Fu X."/>
            <person name="Pan Q."/>
            <person name="Wang Y."/>
            <person name="Lv Z."/>
            <person name="Lu X."/>
            <person name="Zhang F."/>
            <person name="Jiang W."/>
            <person name="Ma Y."/>
            <person name="Chen M."/>
            <person name="Hao X."/>
            <person name="Li L."/>
            <person name="Tang Y."/>
            <person name="Lv G."/>
            <person name="Zhou Y."/>
            <person name="Sun X."/>
            <person name="Brodelius P.E."/>
            <person name="Rose J.K.C."/>
            <person name="Tang K."/>
        </authorList>
    </citation>
    <scope>NUCLEOTIDE SEQUENCE [LARGE SCALE GENOMIC DNA]</scope>
    <source>
        <strain evidence="4">cv. Huhao1</strain>
        <tissue evidence="3">Leaf</tissue>
    </source>
</reference>
<dbReference type="STRING" id="35608.A0A2U1LXZ5"/>
<dbReference type="SUPFAM" id="SSF49503">
    <property type="entry name" value="Cupredoxins"/>
    <property type="match status" value="1"/>
</dbReference>
<evidence type="ECO:0000313" key="3">
    <source>
        <dbReference type="EMBL" id="PWA53879.1"/>
    </source>
</evidence>
<keyword evidence="4" id="KW-1185">Reference proteome</keyword>
<organism evidence="3 4">
    <name type="scientific">Artemisia annua</name>
    <name type="common">Sweet wormwood</name>
    <dbReference type="NCBI Taxonomy" id="35608"/>
    <lineage>
        <taxon>Eukaryota</taxon>
        <taxon>Viridiplantae</taxon>
        <taxon>Streptophyta</taxon>
        <taxon>Embryophyta</taxon>
        <taxon>Tracheophyta</taxon>
        <taxon>Spermatophyta</taxon>
        <taxon>Magnoliopsida</taxon>
        <taxon>eudicotyledons</taxon>
        <taxon>Gunneridae</taxon>
        <taxon>Pentapetalae</taxon>
        <taxon>asterids</taxon>
        <taxon>campanulids</taxon>
        <taxon>Asterales</taxon>
        <taxon>Asteraceae</taxon>
        <taxon>Asteroideae</taxon>
        <taxon>Anthemideae</taxon>
        <taxon>Artemisiinae</taxon>
        <taxon>Artemisia</taxon>
    </lineage>
</organism>
<dbReference type="PANTHER" id="PTHR11709:SF469">
    <property type="entry name" value="L-ASCORBATE OXIDASE HOMOLOG"/>
    <property type="match status" value="1"/>
</dbReference>
<dbReference type="Gene3D" id="2.60.40.420">
    <property type="entry name" value="Cupredoxins - blue copper proteins"/>
    <property type="match status" value="1"/>
</dbReference>
<dbReference type="GO" id="GO:0016491">
    <property type="term" value="F:oxidoreductase activity"/>
    <property type="evidence" value="ECO:0007669"/>
    <property type="project" value="InterPro"/>
</dbReference>
<dbReference type="InterPro" id="IPR045087">
    <property type="entry name" value="Cu-oxidase_fam"/>
</dbReference>
<dbReference type="EMBL" id="PKPP01007271">
    <property type="protein sequence ID" value="PWA53879.1"/>
    <property type="molecule type" value="Genomic_DNA"/>
</dbReference>
<dbReference type="InterPro" id="IPR008972">
    <property type="entry name" value="Cupredoxin"/>
</dbReference>
<name>A0A2U1LXZ5_ARTAN</name>
<feature type="domain" description="Plastocyanin-like" evidence="2">
    <location>
        <begin position="4"/>
        <end position="101"/>
    </location>
</feature>
<proteinExistence type="inferred from homology"/>